<organism evidence="1">
    <name type="scientific">Rhizophora mucronata</name>
    <name type="common">Asiatic mangrove</name>
    <dbReference type="NCBI Taxonomy" id="61149"/>
    <lineage>
        <taxon>Eukaryota</taxon>
        <taxon>Viridiplantae</taxon>
        <taxon>Streptophyta</taxon>
        <taxon>Embryophyta</taxon>
        <taxon>Tracheophyta</taxon>
        <taxon>Spermatophyta</taxon>
        <taxon>Magnoliopsida</taxon>
        <taxon>eudicotyledons</taxon>
        <taxon>Gunneridae</taxon>
        <taxon>Pentapetalae</taxon>
        <taxon>rosids</taxon>
        <taxon>fabids</taxon>
        <taxon>Malpighiales</taxon>
        <taxon>Rhizophoraceae</taxon>
        <taxon>Rhizophora</taxon>
    </lineage>
</organism>
<dbReference type="AlphaFoldDB" id="A0A2P2NVY2"/>
<protein>
    <submittedName>
        <fullName evidence="1">Uncharacterized protein</fullName>
    </submittedName>
</protein>
<accession>A0A2P2NVY2</accession>
<dbReference type="EMBL" id="GGEC01066126">
    <property type="protein sequence ID" value="MBX46610.1"/>
    <property type="molecule type" value="Transcribed_RNA"/>
</dbReference>
<reference evidence="1" key="1">
    <citation type="submission" date="2018-02" db="EMBL/GenBank/DDBJ databases">
        <title>Rhizophora mucronata_Transcriptome.</title>
        <authorList>
            <person name="Meera S.P."/>
            <person name="Sreeshan A."/>
            <person name="Augustine A."/>
        </authorList>
    </citation>
    <scope>NUCLEOTIDE SEQUENCE</scope>
    <source>
        <tissue evidence="1">Leaf</tissue>
    </source>
</reference>
<proteinExistence type="predicted"/>
<sequence length="24" mass="2889">MKRASKMQTLEHLVMKVLEVRVNF</sequence>
<name>A0A2P2NVY2_RHIMU</name>
<evidence type="ECO:0000313" key="1">
    <source>
        <dbReference type="EMBL" id="MBX46610.1"/>
    </source>
</evidence>